<accession>A0ABV0ZFP7</accession>
<proteinExistence type="predicted"/>
<evidence type="ECO:0000256" key="1">
    <source>
        <dbReference type="SAM" id="Phobius"/>
    </source>
</evidence>
<keyword evidence="3" id="KW-1185">Reference proteome</keyword>
<reference evidence="2 3" key="1">
    <citation type="submission" date="2021-06" db="EMBL/GenBank/DDBJ databases">
        <authorList>
            <person name="Palmer J.M."/>
        </authorList>
    </citation>
    <scope>NUCLEOTIDE SEQUENCE [LARGE SCALE GENOMIC DNA]</scope>
    <source>
        <strain evidence="2 3">AS_MEX2019</strain>
        <tissue evidence="2">Muscle</tissue>
    </source>
</reference>
<sequence length="116" mass="13225">MIAGCDREVQALQLQLIKAHKDELKDELHSWHHHSPITAIWKKIRSKRHLTDAYQTADNLSSGDRLSNYGGSNQLYISKLHSRNISPLLIIIIIIPYYLPSLLVPSCNLVPQTCRT</sequence>
<comment type="caution">
    <text evidence="2">The sequence shown here is derived from an EMBL/GenBank/DDBJ whole genome shotgun (WGS) entry which is preliminary data.</text>
</comment>
<gene>
    <name evidence="2" type="ORF">AMECASPLE_033591</name>
</gene>
<dbReference type="Proteomes" id="UP001469553">
    <property type="component" value="Unassembled WGS sequence"/>
</dbReference>
<evidence type="ECO:0000313" key="2">
    <source>
        <dbReference type="EMBL" id="MEQ2305053.1"/>
    </source>
</evidence>
<protein>
    <submittedName>
        <fullName evidence="2">Uncharacterized protein</fullName>
    </submittedName>
</protein>
<organism evidence="2 3">
    <name type="scientific">Ameca splendens</name>
    <dbReference type="NCBI Taxonomy" id="208324"/>
    <lineage>
        <taxon>Eukaryota</taxon>
        <taxon>Metazoa</taxon>
        <taxon>Chordata</taxon>
        <taxon>Craniata</taxon>
        <taxon>Vertebrata</taxon>
        <taxon>Euteleostomi</taxon>
        <taxon>Actinopterygii</taxon>
        <taxon>Neopterygii</taxon>
        <taxon>Teleostei</taxon>
        <taxon>Neoteleostei</taxon>
        <taxon>Acanthomorphata</taxon>
        <taxon>Ovalentaria</taxon>
        <taxon>Atherinomorphae</taxon>
        <taxon>Cyprinodontiformes</taxon>
        <taxon>Goodeidae</taxon>
        <taxon>Ameca</taxon>
    </lineage>
</organism>
<name>A0ABV0ZFP7_9TELE</name>
<keyword evidence="1" id="KW-0812">Transmembrane</keyword>
<keyword evidence="1" id="KW-1133">Transmembrane helix</keyword>
<keyword evidence="1" id="KW-0472">Membrane</keyword>
<dbReference type="EMBL" id="JAHRIP010061020">
    <property type="protein sequence ID" value="MEQ2305053.1"/>
    <property type="molecule type" value="Genomic_DNA"/>
</dbReference>
<evidence type="ECO:0000313" key="3">
    <source>
        <dbReference type="Proteomes" id="UP001469553"/>
    </source>
</evidence>
<feature type="transmembrane region" description="Helical" evidence="1">
    <location>
        <begin position="85"/>
        <end position="104"/>
    </location>
</feature>